<dbReference type="eggNOG" id="COG0637">
    <property type="taxonomic scope" value="Bacteria"/>
</dbReference>
<dbReference type="CDD" id="cd01427">
    <property type="entry name" value="HAD_like"/>
    <property type="match status" value="1"/>
</dbReference>
<sequence>MFGGKMKAIFFDLDGTLLPLDEKLFVDIYFAELSKVFSVYNIDSKKLVETIWTATHEIIKNDGKRTNEEAFWDKFNSNINIDLSDVKEVLKKFYANEFFTKLKKCSTENSLAKVAVELAKKNGRKVVLATNPVFPIDALVRLKWTGLDIDDFDYVTHYSNSSFSKPNPKYYLDLCEKLDVEPKDCLMIGNDERQDIFAASSAGMNCYLVTDYLYTYPECKVNCEKGSFEDLIEKLKTL</sequence>
<dbReference type="Pfam" id="PF00702">
    <property type="entry name" value="Hydrolase"/>
    <property type="match status" value="1"/>
</dbReference>
<accession>A8SMA3</accession>
<dbReference type="GO" id="GO:0016787">
    <property type="term" value="F:hydrolase activity"/>
    <property type="evidence" value="ECO:0007669"/>
    <property type="project" value="UniProtKB-KW"/>
</dbReference>
<dbReference type="InterPro" id="IPR036412">
    <property type="entry name" value="HAD-like_sf"/>
</dbReference>
<organism evidence="2 3">
    <name type="scientific">Parvimonas micra ATCC 33270</name>
    <dbReference type="NCBI Taxonomy" id="411465"/>
    <lineage>
        <taxon>Bacteria</taxon>
        <taxon>Bacillati</taxon>
        <taxon>Bacillota</taxon>
        <taxon>Tissierellia</taxon>
        <taxon>Tissierellales</taxon>
        <taxon>Peptoniphilaceae</taxon>
        <taxon>Parvimonas</taxon>
    </lineage>
</organism>
<dbReference type="HOGENOM" id="CLU_064956_1_0_9"/>
<evidence type="ECO:0000313" key="3">
    <source>
        <dbReference type="Proteomes" id="UP000003162"/>
    </source>
</evidence>
<dbReference type="SFLD" id="SFLDS00003">
    <property type="entry name" value="Haloacid_Dehalogenase"/>
    <property type="match status" value="1"/>
</dbReference>
<protein>
    <submittedName>
        <fullName evidence="2">HAD hydrolase, family IA, variant 1</fullName>
    </submittedName>
</protein>
<dbReference type="SFLD" id="SFLDG01129">
    <property type="entry name" value="C1.5:_HAD__Beta-PGM__Phosphata"/>
    <property type="match status" value="1"/>
</dbReference>
<reference evidence="2 3" key="1">
    <citation type="submission" date="2007-09" db="EMBL/GenBank/DDBJ databases">
        <title>Draft genome sequence of Peptostreptococcus micros (ATCC 33270).</title>
        <authorList>
            <person name="Sudarsanam P."/>
            <person name="Ley R."/>
            <person name="Guruge J."/>
            <person name="Turnbaugh P.J."/>
            <person name="Mahowald M."/>
            <person name="Liep D."/>
            <person name="Gordon J."/>
        </authorList>
    </citation>
    <scope>NUCLEOTIDE SEQUENCE [LARGE SCALE GENOMIC DNA]</scope>
    <source>
        <strain evidence="2 3">ATCC 33270</strain>
    </source>
</reference>
<keyword evidence="1 2" id="KW-0378">Hydrolase</keyword>
<gene>
    <name evidence="2" type="ORF">PEPMIC_01255</name>
</gene>
<dbReference type="AlphaFoldDB" id="A8SMA3"/>
<name>A8SMA3_9FIRM</name>
<dbReference type="Gene3D" id="3.40.50.1000">
    <property type="entry name" value="HAD superfamily/HAD-like"/>
    <property type="match status" value="1"/>
</dbReference>
<comment type="caution">
    <text evidence="2">The sequence shown here is derived from an EMBL/GenBank/DDBJ whole genome shotgun (WGS) entry which is preliminary data.</text>
</comment>
<evidence type="ECO:0000313" key="2">
    <source>
        <dbReference type="EMBL" id="EDP23450.1"/>
    </source>
</evidence>
<dbReference type="Proteomes" id="UP000003162">
    <property type="component" value="Unassembled WGS sequence"/>
</dbReference>
<dbReference type="PANTHER" id="PTHR43316">
    <property type="entry name" value="HYDROLASE, HALOACID DELAHOGENASE-RELATED"/>
    <property type="match status" value="1"/>
</dbReference>
<dbReference type="InterPro" id="IPR051540">
    <property type="entry name" value="S-2-haloacid_dehalogenase"/>
</dbReference>
<dbReference type="NCBIfam" id="TIGR01549">
    <property type="entry name" value="HAD-SF-IA-v1"/>
    <property type="match status" value="1"/>
</dbReference>
<dbReference type="InterPro" id="IPR023214">
    <property type="entry name" value="HAD_sf"/>
</dbReference>
<dbReference type="InterPro" id="IPR006439">
    <property type="entry name" value="HAD-SF_hydro_IA"/>
</dbReference>
<proteinExistence type="predicted"/>
<dbReference type="PRINTS" id="PR00413">
    <property type="entry name" value="HADHALOGNASE"/>
</dbReference>
<evidence type="ECO:0000256" key="1">
    <source>
        <dbReference type="ARBA" id="ARBA00022801"/>
    </source>
</evidence>
<dbReference type="EMBL" id="ABEE02000017">
    <property type="protein sequence ID" value="EDP23450.1"/>
    <property type="molecule type" value="Genomic_DNA"/>
</dbReference>
<dbReference type="SUPFAM" id="SSF56784">
    <property type="entry name" value="HAD-like"/>
    <property type="match status" value="1"/>
</dbReference>
<reference evidence="2 3" key="2">
    <citation type="submission" date="2007-09" db="EMBL/GenBank/DDBJ databases">
        <authorList>
            <person name="Fulton L."/>
            <person name="Clifton S."/>
            <person name="Fulton B."/>
            <person name="Xu J."/>
            <person name="Minx P."/>
            <person name="Pepin K.H."/>
            <person name="Johnson M."/>
            <person name="Thiruvilangam P."/>
            <person name="Bhonagiri V."/>
            <person name="Nash W.E."/>
            <person name="Mardis E.R."/>
            <person name="Wilson R.K."/>
        </authorList>
    </citation>
    <scope>NUCLEOTIDE SEQUENCE [LARGE SCALE GENOMIC DNA]</scope>
    <source>
        <strain evidence="2 3">ATCC 33270</strain>
    </source>
</reference>
<dbReference type="PANTHER" id="PTHR43316:SF3">
    <property type="entry name" value="HALOACID DEHALOGENASE, TYPE II (AFU_ORTHOLOGUE AFUA_2G07750)-RELATED"/>
    <property type="match status" value="1"/>
</dbReference>